<dbReference type="InterPro" id="IPR013328">
    <property type="entry name" value="6PGD_dom2"/>
</dbReference>
<evidence type="ECO:0000256" key="1">
    <source>
        <dbReference type="ARBA" id="ARBA00004874"/>
    </source>
</evidence>
<reference evidence="10" key="3">
    <citation type="submission" date="2025-08" db="UniProtKB">
        <authorList>
            <consortium name="RefSeq"/>
        </authorList>
    </citation>
    <scope>IDENTIFICATION</scope>
    <source>
        <strain evidence="10">CBS 342.82</strain>
    </source>
</reference>
<reference evidence="10" key="2">
    <citation type="submission" date="2020-04" db="EMBL/GenBank/DDBJ databases">
        <authorList>
            <consortium name="NCBI Genome Project"/>
        </authorList>
    </citation>
    <scope>NUCLEOTIDE SEQUENCE</scope>
    <source>
        <strain evidence="10">CBS 342.82</strain>
    </source>
</reference>
<dbReference type="Pfam" id="PF00393">
    <property type="entry name" value="6PGD"/>
    <property type="match status" value="1"/>
</dbReference>
<dbReference type="Gene3D" id="1.10.1040.10">
    <property type="entry name" value="N-(1-d-carboxylethyl)-l-norvaline Dehydrogenase, domain 2"/>
    <property type="match status" value="1"/>
</dbReference>
<comment type="similarity">
    <text evidence="2 6">Belongs to the 6-phosphogluconate dehydrogenase family.</text>
</comment>
<feature type="domain" description="6-phosphogluconate dehydrogenase C-terminal" evidence="8">
    <location>
        <begin position="170"/>
        <end position="480"/>
    </location>
</feature>
<evidence type="ECO:0000313" key="10">
    <source>
        <dbReference type="RefSeq" id="XP_033455555.1"/>
    </source>
</evidence>
<protein>
    <recommendedName>
        <fullName evidence="6">6-phosphogluconate dehydrogenase, decarboxylating</fullName>
        <ecNumber evidence="6">1.1.1.44</ecNumber>
    </recommendedName>
</protein>
<evidence type="ECO:0000313" key="9">
    <source>
        <dbReference type="Proteomes" id="UP000504637"/>
    </source>
</evidence>
<dbReference type="Gene3D" id="1.20.5.320">
    <property type="entry name" value="6-Phosphogluconate Dehydrogenase, domain 3"/>
    <property type="match status" value="1"/>
</dbReference>
<comment type="subunit">
    <text evidence="6">Homodimer.</text>
</comment>
<dbReference type="SMART" id="SM01350">
    <property type="entry name" value="6PGD"/>
    <property type="match status" value="1"/>
</dbReference>
<keyword evidence="9" id="KW-1185">Reference proteome</keyword>
<evidence type="ECO:0000256" key="2">
    <source>
        <dbReference type="ARBA" id="ARBA00008419"/>
    </source>
</evidence>
<dbReference type="GO" id="GO:0019521">
    <property type="term" value="P:D-gluconate metabolic process"/>
    <property type="evidence" value="ECO:0007669"/>
    <property type="project" value="UniProtKB-KW"/>
</dbReference>
<dbReference type="PRINTS" id="PR00076">
    <property type="entry name" value="6PGDHDRGNASE"/>
</dbReference>
<dbReference type="InterPro" id="IPR008927">
    <property type="entry name" value="6-PGluconate_DH-like_C_sf"/>
</dbReference>
<dbReference type="SUPFAM" id="SSF48179">
    <property type="entry name" value="6-phosphogluconate dehydrogenase C-terminal domain-like"/>
    <property type="match status" value="1"/>
</dbReference>
<comment type="catalytic activity">
    <reaction evidence="6">
        <text>6-phospho-D-gluconate + NADP(+) = D-ribulose 5-phosphate + CO2 + NADPH</text>
        <dbReference type="Rhea" id="RHEA:10116"/>
        <dbReference type="ChEBI" id="CHEBI:16526"/>
        <dbReference type="ChEBI" id="CHEBI:57783"/>
        <dbReference type="ChEBI" id="CHEBI:58121"/>
        <dbReference type="ChEBI" id="CHEBI:58349"/>
        <dbReference type="ChEBI" id="CHEBI:58759"/>
        <dbReference type="EC" id="1.1.1.44"/>
    </reaction>
</comment>
<keyword evidence="4" id="KW-0311">Gluconate utilization</keyword>
<dbReference type="RefSeq" id="XP_033455555.1">
    <property type="nucleotide sequence ID" value="XM_033601989.1"/>
</dbReference>
<feature type="active site" description="Proton donor" evidence="7">
    <location>
        <position position="181"/>
    </location>
</feature>
<dbReference type="GeneID" id="54359789"/>
<dbReference type="SUPFAM" id="SSF51735">
    <property type="entry name" value="NAD(P)-binding Rossmann-fold domains"/>
    <property type="match status" value="1"/>
</dbReference>
<dbReference type="EC" id="1.1.1.44" evidence="6"/>
<dbReference type="PANTHER" id="PTHR11811">
    <property type="entry name" value="6-PHOSPHOGLUCONATE DEHYDROGENASE"/>
    <property type="match status" value="1"/>
</dbReference>
<comment type="pathway">
    <text evidence="1 6">Carbohydrate degradation; pentose phosphate pathway; D-ribulose 5-phosphate from D-glucose 6-phosphate (oxidative stage): step 3/3.</text>
</comment>
<evidence type="ECO:0000259" key="8">
    <source>
        <dbReference type="SMART" id="SM01350"/>
    </source>
</evidence>
<keyword evidence="3 6" id="KW-0560">Oxidoreductase</keyword>
<gene>
    <name evidence="10" type="ORF">K489DRAFT_327408</name>
</gene>
<dbReference type="GO" id="GO:0050661">
    <property type="term" value="F:NADP binding"/>
    <property type="evidence" value="ECO:0007669"/>
    <property type="project" value="InterPro"/>
</dbReference>
<dbReference type="OrthoDB" id="434986at2759"/>
<sequence length="482" mass="52775">MGGGLALLFAEQGLAVGLRDPLESQMDKVIEQGKKDNVKGKITKYSDDKALCAGLTSPKTFVWSLPHGDVGDHVLANLLPYLEKGDIIIDCANEHYTNTERRQGKCGPKGIRYVGCGVSGGYQAARRGPSMCPGSDDETMSIVLPILSKIAAKAPDGSPCVAHIGTGGGGHYCKMIHNGIEHGMMSAIAEAWAVMYKGLGMDLDQVGDELHKWNKSGELEGTFLVRIGAEICQTKAPDGTRVLETVEDKVVQDYCGEEGTGIWSNTEAVDHHVPAPTLTASHYMRVASADLAQRRIIEKTFENKTYPPQPIETKDKAAFLEDLRLATYIACLASFVQGLNVIDKADKANHYNVDYAALLQIWRAGCIIQADFISEKLLQPIYKGYATKKEKNPLYEPVIAKEFSRSYDALKRVVLAATVADHPIPALAATLDYIKYQTSTDLPTAFSEAQLDYFGRHMYDIKGQDPEGLPELGKHHYEWKPA</sequence>
<feature type="active site" description="Proton acceptor" evidence="7">
    <location>
        <position position="174"/>
    </location>
</feature>
<evidence type="ECO:0000256" key="5">
    <source>
        <dbReference type="ARBA" id="ARBA00023126"/>
    </source>
</evidence>
<evidence type="ECO:0000256" key="7">
    <source>
        <dbReference type="PIRSR" id="PIRSR000109-1"/>
    </source>
</evidence>
<evidence type="ECO:0000256" key="3">
    <source>
        <dbReference type="ARBA" id="ARBA00023002"/>
    </source>
</evidence>
<name>A0A6J3LTB1_9PEZI</name>
<keyword evidence="6" id="KW-0521">NADP</keyword>
<dbReference type="AlphaFoldDB" id="A0A6J3LTB1"/>
<dbReference type="InterPro" id="IPR006183">
    <property type="entry name" value="Pgluconate_DH"/>
</dbReference>
<dbReference type="InterPro" id="IPR006115">
    <property type="entry name" value="6PGDH_NADP-bd"/>
</dbReference>
<dbReference type="UniPathway" id="UPA00115">
    <property type="reaction ID" value="UER00410"/>
</dbReference>
<dbReference type="PIRSF" id="PIRSF000109">
    <property type="entry name" value="6PGD"/>
    <property type="match status" value="1"/>
</dbReference>
<keyword evidence="5 6" id="KW-0570">Pentose shunt</keyword>
<dbReference type="GO" id="GO:0004616">
    <property type="term" value="F:phosphogluconate dehydrogenase (decarboxylating) activity"/>
    <property type="evidence" value="ECO:0007669"/>
    <property type="project" value="UniProtKB-EC"/>
</dbReference>
<reference evidence="10" key="1">
    <citation type="submission" date="2020-01" db="EMBL/GenBank/DDBJ databases">
        <authorList>
            <consortium name="DOE Joint Genome Institute"/>
            <person name="Haridas S."/>
            <person name="Albert R."/>
            <person name="Binder M."/>
            <person name="Bloem J."/>
            <person name="Labutti K."/>
            <person name="Salamov A."/>
            <person name="Andreopoulos B."/>
            <person name="Baker S.E."/>
            <person name="Barry K."/>
            <person name="Bills G."/>
            <person name="Bluhm B.H."/>
            <person name="Cannon C."/>
            <person name="Castanera R."/>
            <person name="Culley D.E."/>
            <person name="Daum C."/>
            <person name="Ezra D."/>
            <person name="Gonzalez J.B."/>
            <person name="Henrissat B."/>
            <person name="Kuo A."/>
            <person name="Liang C."/>
            <person name="Lipzen A."/>
            <person name="Lutzoni F."/>
            <person name="Magnuson J."/>
            <person name="Mondo S."/>
            <person name="Nolan M."/>
            <person name="Ohm R."/>
            <person name="Pangilinan J."/>
            <person name="Park H.-J."/>
            <person name="Ramirez L."/>
            <person name="Alfaro M."/>
            <person name="Sun H."/>
            <person name="Tritt A."/>
            <person name="Yoshinaga Y."/>
            <person name="Zwiers L.-H."/>
            <person name="Turgeon B.G."/>
            <person name="Goodwin S.B."/>
            <person name="Spatafora J.W."/>
            <person name="Crous P.W."/>
            <person name="Grigoriev I.V."/>
        </authorList>
    </citation>
    <scope>NUCLEOTIDE SEQUENCE</scope>
    <source>
        <strain evidence="10">CBS 342.82</strain>
    </source>
</reference>
<dbReference type="Proteomes" id="UP000504637">
    <property type="component" value="Unplaced"/>
</dbReference>
<dbReference type="InterPro" id="IPR036291">
    <property type="entry name" value="NAD(P)-bd_dom_sf"/>
</dbReference>
<dbReference type="Pfam" id="PF03446">
    <property type="entry name" value="NAD_binding_2"/>
    <property type="match status" value="1"/>
</dbReference>
<accession>A0A6J3LTB1</accession>
<dbReference type="Gene3D" id="3.40.50.720">
    <property type="entry name" value="NAD(P)-binding Rossmann-like Domain"/>
    <property type="match status" value="1"/>
</dbReference>
<dbReference type="InterPro" id="IPR006113">
    <property type="entry name" value="6PGDH_Gnd/GntZ"/>
</dbReference>
<proteinExistence type="inferred from homology"/>
<evidence type="ECO:0000256" key="6">
    <source>
        <dbReference type="PIRNR" id="PIRNR000109"/>
    </source>
</evidence>
<comment type="function">
    <text evidence="6">Catalyzes the oxidative decarboxylation of 6-phosphogluconate to ribulose 5-phosphate and CO(2), with concomitant reduction of NADP to NADPH.</text>
</comment>
<dbReference type="InterPro" id="IPR006114">
    <property type="entry name" value="6PGDH_C"/>
</dbReference>
<organism evidence="10">
    <name type="scientific">Dissoconium aciculare CBS 342.82</name>
    <dbReference type="NCBI Taxonomy" id="1314786"/>
    <lineage>
        <taxon>Eukaryota</taxon>
        <taxon>Fungi</taxon>
        <taxon>Dikarya</taxon>
        <taxon>Ascomycota</taxon>
        <taxon>Pezizomycotina</taxon>
        <taxon>Dothideomycetes</taxon>
        <taxon>Dothideomycetidae</taxon>
        <taxon>Mycosphaerellales</taxon>
        <taxon>Dissoconiaceae</taxon>
        <taxon>Dissoconium</taxon>
    </lineage>
</organism>
<evidence type="ECO:0000256" key="4">
    <source>
        <dbReference type="ARBA" id="ARBA00023064"/>
    </source>
</evidence>
<dbReference type="GO" id="GO:0006098">
    <property type="term" value="P:pentose-phosphate shunt"/>
    <property type="evidence" value="ECO:0007669"/>
    <property type="project" value="UniProtKB-UniPathway"/>
</dbReference>